<accession>A0ABN9WRW8</accession>
<keyword evidence="2 4" id="KW-0863">Zinc-finger</keyword>
<evidence type="ECO:0000256" key="5">
    <source>
        <dbReference type="SAM" id="MobiDB-lite"/>
    </source>
</evidence>
<feature type="chain" id="PRO_5045906132" description="C3H1-type domain-containing protein" evidence="6">
    <location>
        <begin position="23"/>
        <end position="1420"/>
    </location>
</feature>
<feature type="region of interest" description="Disordered" evidence="5">
    <location>
        <begin position="943"/>
        <end position="964"/>
    </location>
</feature>
<feature type="region of interest" description="Disordered" evidence="5">
    <location>
        <begin position="1346"/>
        <end position="1371"/>
    </location>
</feature>
<evidence type="ECO:0000256" key="4">
    <source>
        <dbReference type="PROSITE-ProRule" id="PRU00723"/>
    </source>
</evidence>
<dbReference type="EMBL" id="CAUYUJ010019220">
    <property type="protein sequence ID" value="CAK0889502.1"/>
    <property type="molecule type" value="Genomic_DNA"/>
</dbReference>
<dbReference type="Gene3D" id="3.30.1370.210">
    <property type="match status" value="1"/>
</dbReference>
<comment type="caution">
    <text evidence="8">The sequence shown here is derived from an EMBL/GenBank/DDBJ whole genome shotgun (WGS) entry which is preliminary data.</text>
</comment>
<evidence type="ECO:0000256" key="1">
    <source>
        <dbReference type="ARBA" id="ARBA00022723"/>
    </source>
</evidence>
<dbReference type="Proteomes" id="UP001189429">
    <property type="component" value="Unassembled WGS sequence"/>
</dbReference>
<evidence type="ECO:0000259" key="7">
    <source>
        <dbReference type="PROSITE" id="PS50103"/>
    </source>
</evidence>
<feature type="signal peptide" evidence="6">
    <location>
        <begin position="1"/>
        <end position="22"/>
    </location>
</feature>
<feature type="region of interest" description="Disordered" evidence="5">
    <location>
        <begin position="978"/>
        <end position="1048"/>
    </location>
</feature>
<gene>
    <name evidence="8" type="ORF">PCOR1329_LOCUS70013</name>
</gene>
<keyword evidence="3 4" id="KW-0862">Zinc</keyword>
<dbReference type="InterPro" id="IPR000571">
    <property type="entry name" value="Znf_CCCH"/>
</dbReference>
<feature type="non-terminal residue" evidence="8">
    <location>
        <position position="1"/>
    </location>
</feature>
<evidence type="ECO:0000313" key="9">
    <source>
        <dbReference type="Proteomes" id="UP001189429"/>
    </source>
</evidence>
<keyword evidence="6" id="KW-0732">Signal</keyword>
<dbReference type="PANTHER" id="PTHR48125">
    <property type="entry name" value="LP07818P1"/>
    <property type="match status" value="1"/>
</dbReference>
<proteinExistence type="predicted"/>
<name>A0ABN9WRW8_9DINO</name>
<feature type="compositionally biased region" description="Low complexity" evidence="5">
    <location>
        <begin position="1346"/>
        <end position="1360"/>
    </location>
</feature>
<feature type="zinc finger region" description="C3H1-type" evidence="4">
    <location>
        <begin position="1229"/>
        <end position="1256"/>
    </location>
</feature>
<dbReference type="SMART" id="SM00356">
    <property type="entry name" value="ZnF_C3H1"/>
    <property type="match status" value="2"/>
</dbReference>
<sequence length="1420" mass="153380">AEARMVGKPFVWLLGAATNLLAAWISRAPPCPTAPSCPASPACPSVSCPNLSCGEVHCRAAEEQLTCPAAPPAPPPSPAAPAAPSAPEPVPAPAEPPSSSFWSWAALLLGHVVLAALQLWRGVIGLVKGLVCRRHAAGSSDPLDLLISSADHDVYEERYSQGNPDIVAVVFSPTRQALQGVDPNLLYRFRREPNGRETVAIQDALVQVADQLYLDRERAAGRPRVLPAGGSYLEFDFTAAAPGPGVPGAGPAALVPAGGAAAGAAPAAPLAIAAAAGAAGPPVVPAPAWVLIGSTGGGNRGDVVQLNGTERIEGDIGLLQLNAGWVAIRRISMDPSVYRCAESGADIRLLGVPPRPDGSRQRLAWREAVPMMVENVIPGWLLDGPRTMLWCAQFIDRKRGGPAEHYNSFVAFYHLTKEDYGVAHYENIMKMMEHLACWDQVNLPDLVGAELAIRQAQLYEYIYSMEFEEPARPREGGRPWASRVQQIYLYMRSVRRRLEKRPHVHGMVDEMTDALNEFWGCPPAARRQAPAGTPAPAAGHALVLSELRQAAVRFGPCPEGLGGPGALEELRISQPYEGDATLVAPVSFDLVDSISLPPAGSRPAALETIDEMAGQNIAHRLKELLLPRQLGMERIREAGPRRLYTDPALRNPRLYATVVRRLMNAGLVDFNSSAVHDAAAAVQKELTASDLPTHPVEASVGGDALGWHFDEDKPVIGLSVRLRWRLRLGIGELLERGWCSGHAMMKVMSHLTSRALIRRELLSCPGAVHGFMGDGGRERRRLTPAVKRELTWRRALLPLRFRDAGRPLSPVVSCVDASWWGAGVTEKTITSDQARRLSIFNERWRFSRDGEQQVAPRDMALARESKQAEHITTSCIRQASSQHDRDPAVIAAAMEQQVPFRVEPKLNREVEVTFEEVPEEVWAEGCTTALTLLLVPRLVISPKPCGPRHRGLPRPVRSPRQQLSDAMAAPLSMSALGCTATPASPAPRSRKRPAAAAAAAAASQSRRRPRAASEAAARPAESDRRAVRRQERASRFPALPPSAPRRGLTFLEGQSVGDATRADYERRHAAFSLWACQRGHSLVTPAEVDKALVLFFHEEFLDGGESSDAWKLMAALAFVRSTCFPWMPSVIQELHRRAPAGHRLFPVTYAQWNYHFKAVVSDLGLQVLGNLTLHQLRHGGASHELYAAARKMPNLRKTRMCEAFIRGRCDQADCKFAHGEGDLTKAELFHKTTMCAWHEKGKCRYGASCRFAHGADELRAKEPQRLAPARLFSAPGSPTPSTESMASEIMDGSDISTAGSLQEEARPTSCLYTAAPAVAPLAPLGLRCSLDLLAAPGLAGRWGPPRAAGGAPAGGARAQAPPSPWGPLGGAARLPAGASQLPMKVEQAKLHLCMVLHQRPKNTPLGFWAVAQQSLTALAL</sequence>
<feature type="zinc finger region" description="C3H1-type" evidence="4">
    <location>
        <begin position="1195"/>
        <end position="1221"/>
    </location>
</feature>
<evidence type="ECO:0000256" key="3">
    <source>
        <dbReference type="ARBA" id="ARBA00022833"/>
    </source>
</evidence>
<protein>
    <recommendedName>
        <fullName evidence="7">C3H1-type domain-containing protein</fullName>
    </recommendedName>
</protein>
<dbReference type="InterPro" id="IPR036855">
    <property type="entry name" value="Znf_CCCH_sf"/>
</dbReference>
<feature type="domain" description="C3H1-type" evidence="7">
    <location>
        <begin position="1195"/>
        <end position="1221"/>
    </location>
</feature>
<reference evidence="8" key="1">
    <citation type="submission" date="2023-10" db="EMBL/GenBank/DDBJ databases">
        <authorList>
            <person name="Chen Y."/>
            <person name="Shah S."/>
            <person name="Dougan E. K."/>
            <person name="Thang M."/>
            <person name="Chan C."/>
        </authorList>
    </citation>
    <scope>NUCLEOTIDE SEQUENCE [LARGE SCALE GENOMIC DNA]</scope>
</reference>
<evidence type="ECO:0000313" key="8">
    <source>
        <dbReference type="EMBL" id="CAK0889502.1"/>
    </source>
</evidence>
<feature type="domain" description="C3H1-type" evidence="7">
    <location>
        <begin position="1229"/>
        <end position="1256"/>
    </location>
</feature>
<organism evidence="8 9">
    <name type="scientific">Prorocentrum cordatum</name>
    <dbReference type="NCBI Taxonomy" id="2364126"/>
    <lineage>
        <taxon>Eukaryota</taxon>
        <taxon>Sar</taxon>
        <taxon>Alveolata</taxon>
        <taxon>Dinophyceae</taxon>
        <taxon>Prorocentrales</taxon>
        <taxon>Prorocentraceae</taxon>
        <taxon>Prorocentrum</taxon>
    </lineage>
</organism>
<feature type="compositionally biased region" description="Low complexity" evidence="5">
    <location>
        <begin position="994"/>
        <end position="1004"/>
    </location>
</feature>
<keyword evidence="1 4" id="KW-0479">Metal-binding</keyword>
<feature type="region of interest" description="Disordered" evidence="5">
    <location>
        <begin position="69"/>
        <end position="94"/>
    </location>
</feature>
<evidence type="ECO:0000256" key="6">
    <source>
        <dbReference type="SAM" id="SignalP"/>
    </source>
</evidence>
<keyword evidence="9" id="KW-1185">Reference proteome</keyword>
<evidence type="ECO:0000256" key="2">
    <source>
        <dbReference type="ARBA" id="ARBA00022771"/>
    </source>
</evidence>
<feature type="compositionally biased region" description="Basic and acidic residues" evidence="5">
    <location>
        <begin position="1020"/>
        <end position="1034"/>
    </location>
</feature>
<dbReference type="SUPFAM" id="SSF90229">
    <property type="entry name" value="CCCH zinc finger"/>
    <property type="match status" value="1"/>
</dbReference>
<dbReference type="Pfam" id="PF00642">
    <property type="entry name" value="zf-CCCH"/>
    <property type="match status" value="1"/>
</dbReference>
<dbReference type="PANTHER" id="PTHR48125:SF10">
    <property type="entry name" value="OS12G0136300 PROTEIN"/>
    <property type="match status" value="1"/>
</dbReference>
<dbReference type="PROSITE" id="PS50103">
    <property type="entry name" value="ZF_C3H1"/>
    <property type="match status" value="2"/>
</dbReference>